<evidence type="ECO:0000256" key="4">
    <source>
        <dbReference type="ARBA" id="ARBA00023125"/>
    </source>
</evidence>
<dbReference type="GO" id="GO:0030170">
    <property type="term" value="F:pyridoxal phosphate binding"/>
    <property type="evidence" value="ECO:0007669"/>
    <property type="project" value="InterPro"/>
</dbReference>
<keyword evidence="3" id="KW-0805">Transcription regulation</keyword>
<dbReference type="Gene3D" id="1.10.10.10">
    <property type="entry name" value="Winged helix-like DNA-binding domain superfamily/Winged helix DNA-binding domain"/>
    <property type="match status" value="1"/>
</dbReference>
<dbReference type="GO" id="GO:0008483">
    <property type="term" value="F:transaminase activity"/>
    <property type="evidence" value="ECO:0007669"/>
    <property type="project" value="UniProtKB-KW"/>
</dbReference>
<dbReference type="Pfam" id="PF00392">
    <property type="entry name" value="GntR"/>
    <property type="match status" value="1"/>
</dbReference>
<keyword evidence="8" id="KW-1185">Reference proteome</keyword>
<proteinExistence type="inferred from homology"/>
<keyword evidence="2" id="KW-0663">Pyridoxal phosphate</keyword>
<name>A0A9X9XFN8_9PROT</name>
<dbReference type="SMART" id="SM00345">
    <property type="entry name" value="HTH_GNTR"/>
    <property type="match status" value="1"/>
</dbReference>
<dbReference type="Proteomes" id="UP001138709">
    <property type="component" value="Unassembled WGS sequence"/>
</dbReference>
<dbReference type="InterPro" id="IPR015424">
    <property type="entry name" value="PyrdxlP-dep_Trfase"/>
</dbReference>
<evidence type="ECO:0000256" key="5">
    <source>
        <dbReference type="ARBA" id="ARBA00023163"/>
    </source>
</evidence>
<evidence type="ECO:0000256" key="3">
    <source>
        <dbReference type="ARBA" id="ARBA00023015"/>
    </source>
</evidence>
<gene>
    <name evidence="7" type="ORF">GXW74_18680</name>
</gene>
<protein>
    <submittedName>
        <fullName evidence="7">PLP-dependent aminotransferase family protein</fullName>
    </submittedName>
</protein>
<organism evidence="7 8">
    <name type="scientific">Neoroseomonas eburnea</name>
    <dbReference type="NCBI Taxonomy" id="1346889"/>
    <lineage>
        <taxon>Bacteria</taxon>
        <taxon>Pseudomonadati</taxon>
        <taxon>Pseudomonadota</taxon>
        <taxon>Alphaproteobacteria</taxon>
        <taxon>Acetobacterales</taxon>
        <taxon>Acetobacteraceae</taxon>
        <taxon>Neoroseomonas</taxon>
    </lineage>
</organism>
<dbReference type="InterPro" id="IPR000524">
    <property type="entry name" value="Tscrpt_reg_HTH_GntR"/>
</dbReference>
<reference evidence="7" key="1">
    <citation type="submission" date="2020-01" db="EMBL/GenBank/DDBJ databases">
        <authorList>
            <person name="Rat A."/>
        </authorList>
    </citation>
    <scope>NUCLEOTIDE SEQUENCE</scope>
    <source>
        <strain evidence="7">LMG 31228</strain>
    </source>
</reference>
<evidence type="ECO:0000259" key="6">
    <source>
        <dbReference type="PROSITE" id="PS50949"/>
    </source>
</evidence>
<dbReference type="SUPFAM" id="SSF53383">
    <property type="entry name" value="PLP-dependent transferases"/>
    <property type="match status" value="1"/>
</dbReference>
<dbReference type="SUPFAM" id="SSF46785">
    <property type="entry name" value="Winged helix' DNA-binding domain"/>
    <property type="match status" value="1"/>
</dbReference>
<evidence type="ECO:0000256" key="1">
    <source>
        <dbReference type="ARBA" id="ARBA00005384"/>
    </source>
</evidence>
<dbReference type="InterPro" id="IPR004839">
    <property type="entry name" value="Aminotransferase_I/II_large"/>
</dbReference>
<dbReference type="RefSeq" id="WP_211848060.1">
    <property type="nucleotide sequence ID" value="NZ_JAAEDL010000020.1"/>
</dbReference>
<dbReference type="PANTHER" id="PTHR46577:SF1">
    <property type="entry name" value="HTH-TYPE TRANSCRIPTIONAL REGULATORY PROTEIN GABR"/>
    <property type="match status" value="1"/>
</dbReference>
<dbReference type="GO" id="GO:0003677">
    <property type="term" value="F:DNA binding"/>
    <property type="evidence" value="ECO:0007669"/>
    <property type="project" value="UniProtKB-KW"/>
</dbReference>
<dbReference type="Pfam" id="PF00155">
    <property type="entry name" value="Aminotran_1_2"/>
    <property type="match status" value="1"/>
</dbReference>
<evidence type="ECO:0000313" key="8">
    <source>
        <dbReference type="Proteomes" id="UP001138709"/>
    </source>
</evidence>
<keyword evidence="5" id="KW-0804">Transcription</keyword>
<comment type="similarity">
    <text evidence="1">In the C-terminal section; belongs to the class-I pyridoxal-phosphate-dependent aminotransferase family.</text>
</comment>
<keyword evidence="7" id="KW-0808">Transferase</keyword>
<evidence type="ECO:0000256" key="2">
    <source>
        <dbReference type="ARBA" id="ARBA00022898"/>
    </source>
</evidence>
<dbReference type="PANTHER" id="PTHR46577">
    <property type="entry name" value="HTH-TYPE TRANSCRIPTIONAL REGULATORY PROTEIN GABR"/>
    <property type="match status" value="1"/>
</dbReference>
<dbReference type="InterPro" id="IPR036390">
    <property type="entry name" value="WH_DNA-bd_sf"/>
</dbReference>
<dbReference type="Gene3D" id="3.40.640.10">
    <property type="entry name" value="Type I PLP-dependent aspartate aminotransferase-like (Major domain)"/>
    <property type="match status" value="1"/>
</dbReference>
<evidence type="ECO:0000313" key="7">
    <source>
        <dbReference type="EMBL" id="MBR0682524.1"/>
    </source>
</evidence>
<dbReference type="InterPro" id="IPR036388">
    <property type="entry name" value="WH-like_DNA-bd_sf"/>
</dbReference>
<keyword evidence="4" id="KW-0238">DNA-binding</keyword>
<accession>A0A9X9XFN8</accession>
<dbReference type="GO" id="GO:0003700">
    <property type="term" value="F:DNA-binding transcription factor activity"/>
    <property type="evidence" value="ECO:0007669"/>
    <property type="project" value="InterPro"/>
</dbReference>
<dbReference type="InterPro" id="IPR015421">
    <property type="entry name" value="PyrdxlP-dep_Trfase_major"/>
</dbReference>
<dbReference type="PROSITE" id="PS50949">
    <property type="entry name" value="HTH_GNTR"/>
    <property type="match status" value="1"/>
</dbReference>
<dbReference type="CDD" id="cd07377">
    <property type="entry name" value="WHTH_GntR"/>
    <property type="match status" value="1"/>
</dbReference>
<feature type="domain" description="HTH gntR-type" evidence="6">
    <location>
        <begin position="23"/>
        <end position="91"/>
    </location>
</feature>
<dbReference type="EMBL" id="JAAEDL010000020">
    <property type="protein sequence ID" value="MBR0682524.1"/>
    <property type="molecule type" value="Genomic_DNA"/>
</dbReference>
<dbReference type="CDD" id="cd00609">
    <property type="entry name" value="AAT_like"/>
    <property type="match status" value="1"/>
</dbReference>
<sequence length="481" mass="50279">MPTNRETHAAALDLPLRIEGGGGSQSSRVHAGLRAAILDGRLAAGLRLPSSRALAAQLGVRRNAVVVAYELLLSDGLAEARVGDGTYVAAQVPRGPAAPDPVPAPVPTSGRGPFAVGCTTADPILLRRFGRALRDRVVRADPADLGYGDPRGNEALRRAIAEHLAANRGLACDPSRILVTSGTQQGLRLCAEVLLRPGDAVWMEDPGYPAARRTLEALGARLVPVPVDAAGIDVAAGRARAPEARIAYVTPSHQFPTGVTMSMARRLALLDWAREAGAWVMEDDYDSEFRFAGAPLTALAGIDGEGRVIYLGTFSKTLFPGLRIGFVVVPAALMARVVAARAVSDRFPSGLMGGALADVMACGDFAAHLRRMRSRYRAARDLVAGALDQASGGRLRIAVPDHGLHLLVTLPEGLPPGSARRIQAEAQVEGWLLSETRLAPEGPDGFVIGYSGHEAGALKQAAGRLGAAVLACCRQHGVGPG</sequence>
<comment type="caution">
    <text evidence="7">The sequence shown here is derived from an EMBL/GenBank/DDBJ whole genome shotgun (WGS) entry which is preliminary data.</text>
</comment>
<keyword evidence="7" id="KW-0032">Aminotransferase</keyword>
<reference evidence="7" key="2">
    <citation type="journal article" date="2021" name="Syst. Appl. Microbiol.">
        <title>Roseomonas hellenica sp. nov., isolated from roots of wild-growing Alkanna tinctoria.</title>
        <authorList>
            <person name="Rat A."/>
            <person name="Naranjo H.D."/>
            <person name="Lebbe L."/>
            <person name="Cnockaert M."/>
            <person name="Krigas N."/>
            <person name="Grigoriadou K."/>
            <person name="Maloupa E."/>
            <person name="Willems A."/>
        </authorList>
    </citation>
    <scope>NUCLEOTIDE SEQUENCE</scope>
    <source>
        <strain evidence="7">LMG 31228</strain>
    </source>
</reference>
<dbReference type="AlphaFoldDB" id="A0A9X9XFN8"/>
<dbReference type="InterPro" id="IPR051446">
    <property type="entry name" value="HTH_trans_reg/aminotransferase"/>
</dbReference>